<reference evidence="2" key="1">
    <citation type="journal article" date="2014" name="Proc. Natl. Acad. Sci. U.S.A.">
        <title>Extensive sampling of basidiomycete genomes demonstrates inadequacy of the white-rot/brown-rot paradigm for wood decay fungi.</title>
        <authorList>
            <person name="Riley R."/>
            <person name="Salamov A.A."/>
            <person name="Brown D.W."/>
            <person name="Nagy L.G."/>
            <person name="Floudas D."/>
            <person name="Held B.W."/>
            <person name="Levasseur A."/>
            <person name="Lombard V."/>
            <person name="Morin E."/>
            <person name="Otillar R."/>
            <person name="Lindquist E.A."/>
            <person name="Sun H."/>
            <person name="LaButti K.M."/>
            <person name="Schmutz J."/>
            <person name="Jabbour D."/>
            <person name="Luo H."/>
            <person name="Baker S.E."/>
            <person name="Pisabarro A.G."/>
            <person name="Walton J.D."/>
            <person name="Blanchette R.A."/>
            <person name="Henrissat B."/>
            <person name="Martin F."/>
            <person name="Cullen D."/>
            <person name="Hibbett D.S."/>
            <person name="Grigoriev I.V."/>
        </authorList>
    </citation>
    <scope>NUCLEOTIDE SEQUENCE [LARGE SCALE GENOMIC DNA]</scope>
    <source>
        <strain evidence="2">CBS 339.88</strain>
    </source>
</reference>
<evidence type="ECO:0000313" key="1">
    <source>
        <dbReference type="EMBL" id="KDR72237.1"/>
    </source>
</evidence>
<dbReference type="EMBL" id="KL142389">
    <property type="protein sequence ID" value="KDR72237.1"/>
    <property type="molecule type" value="Genomic_DNA"/>
</dbReference>
<keyword evidence="2" id="KW-1185">Reference proteome</keyword>
<proteinExistence type="predicted"/>
<name>A0A067SQB0_GALM3</name>
<organism evidence="1 2">
    <name type="scientific">Galerina marginata (strain CBS 339.88)</name>
    <dbReference type="NCBI Taxonomy" id="685588"/>
    <lineage>
        <taxon>Eukaryota</taxon>
        <taxon>Fungi</taxon>
        <taxon>Dikarya</taxon>
        <taxon>Basidiomycota</taxon>
        <taxon>Agaricomycotina</taxon>
        <taxon>Agaricomycetes</taxon>
        <taxon>Agaricomycetidae</taxon>
        <taxon>Agaricales</taxon>
        <taxon>Agaricineae</taxon>
        <taxon>Strophariaceae</taxon>
        <taxon>Galerina</taxon>
    </lineage>
</organism>
<evidence type="ECO:0000313" key="2">
    <source>
        <dbReference type="Proteomes" id="UP000027222"/>
    </source>
</evidence>
<accession>A0A067SQB0</accession>
<dbReference type="OrthoDB" id="3155440at2759"/>
<dbReference type="Gene3D" id="1.20.1280.50">
    <property type="match status" value="1"/>
</dbReference>
<dbReference type="STRING" id="685588.A0A067SQB0"/>
<protein>
    <submittedName>
        <fullName evidence="1">Uncharacterized protein</fullName>
    </submittedName>
</protein>
<sequence length="506" mass="58067">MTGLTSVDSLPNELLENIFKIGAYLPMPLEENYPHRPLFSKLPLSTLYPTTLSQVCIRWRETVLQMPVLWSFLHLSRTLESHRRLRSNIGRSLEWLPTYLIRSANLPLHVTLDTTRLPAAAAIHLLGPHSTRWRSFTLLVSHVGSLPAVLPFLVSPRVPKLKTLAIASDIYREGIVCYDPLIPFFVTSTPQLSTIHLNGVYVAWNELPLANLLNLELHFTSRWPNFAQLNEMFCASPMLQRLVIRDEVATLLRHVDQPPSKPTIELCTLKHLEIDVHRIRDEPADVVGLIGLFSMPALETLTLKGLRQEEWTGVRQKYHLPLDSRCLPFQPDPSMVPNRRQSNRPVYQRLAQSFPFLSSVHLTFANSPRKSVFQPEIKDTNFIWPNSDGAERNENHRKIRCRQKRKKEAGLVFHFPFSLSSFRGLEDFLDASFPSIVPVCCQPQACLRRHIYAAVHSELYFMYNPHVLVRKKKHWRLDEFFRKRGSVALHECGSVARNGEAAPHCS</sequence>
<dbReference type="HOGENOM" id="CLU_538665_0_0_1"/>
<gene>
    <name evidence="1" type="ORF">GALMADRAFT_213274</name>
</gene>
<dbReference type="AlphaFoldDB" id="A0A067SQB0"/>
<dbReference type="Proteomes" id="UP000027222">
    <property type="component" value="Unassembled WGS sequence"/>
</dbReference>